<dbReference type="Proteomes" id="UP001314170">
    <property type="component" value="Unassembled WGS sequence"/>
</dbReference>
<reference evidence="5 6" key="1">
    <citation type="submission" date="2024-01" db="EMBL/GenBank/DDBJ databases">
        <authorList>
            <person name="Waweru B."/>
        </authorList>
    </citation>
    <scope>NUCLEOTIDE SEQUENCE [LARGE SCALE GENOMIC DNA]</scope>
</reference>
<proteinExistence type="predicted"/>
<protein>
    <recommendedName>
        <fullName evidence="4">Apple domain-containing protein</fullName>
    </recommendedName>
</protein>
<keyword evidence="1" id="KW-0732">Signal</keyword>
<evidence type="ECO:0000313" key="6">
    <source>
        <dbReference type="Proteomes" id="UP001314170"/>
    </source>
</evidence>
<dbReference type="PANTHER" id="PTHR32444">
    <property type="entry name" value="BULB-TYPE LECTIN DOMAIN-CONTAINING PROTEIN"/>
    <property type="match status" value="1"/>
</dbReference>
<evidence type="ECO:0000256" key="1">
    <source>
        <dbReference type="ARBA" id="ARBA00022729"/>
    </source>
</evidence>
<evidence type="ECO:0000256" key="2">
    <source>
        <dbReference type="ARBA" id="ARBA00023157"/>
    </source>
</evidence>
<dbReference type="SMART" id="SM00473">
    <property type="entry name" value="PAN_AP"/>
    <property type="match status" value="1"/>
</dbReference>
<dbReference type="AlphaFoldDB" id="A0AAV1QVW5"/>
<dbReference type="GO" id="GO:0048544">
    <property type="term" value="P:recognition of pollen"/>
    <property type="evidence" value="ECO:0007669"/>
    <property type="project" value="InterPro"/>
</dbReference>
<gene>
    <name evidence="5" type="ORF">DCAF_LOCUS2621</name>
</gene>
<keyword evidence="3" id="KW-0472">Membrane</keyword>
<dbReference type="CDD" id="cd01098">
    <property type="entry name" value="PAN_AP_plant"/>
    <property type="match status" value="1"/>
</dbReference>
<name>A0AAV1QVW5_9ROSI</name>
<dbReference type="InterPro" id="IPR000858">
    <property type="entry name" value="S_locus_glycoprot_dom"/>
</dbReference>
<keyword evidence="2" id="KW-1015">Disulfide bond</keyword>
<dbReference type="SUPFAM" id="SSF57414">
    <property type="entry name" value="Hairpin loop containing domain-like"/>
    <property type="match status" value="1"/>
</dbReference>
<evidence type="ECO:0000259" key="4">
    <source>
        <dbReference type="PROSITE" id="PS50948"/>
    </source>
</evidence>
<dbReference type="PROSITE" id="PS50948">
    <property type="entry name" value="PAN"/>
    <property type="match status" value="1"/>
</dbReference>
<dbReference type="Pfam" id="PF08276">
    <property type="entry name" value="PAN_2"/>
    <property type="match status" value="1"/>
</dbReference>
<keyword evidence="6" id="KW-1185">Reference proteome</keyword>
<organism evidence="5 6">
    <name type="scientific">Dovyalis caffra</name>
    <dbReference type="NCBI Taxonomy" id="77055"/>
    <lineage>
        <taxon>Eukaryota</taxon>
        <taxon>Viridiplantae</taxon>
        <taxon>Streptophyta</taxon>
        <taxon>Embryophyta</taxon>
        <taxon>Tracheophyta</taxon>
        <taxon>Spermatophyta</taxon>
        <taxon>Magnoliopsida</taxon>
        <taxon>eudicotyledons</taxon>
        <taxon>Gunneridae</taxon>
        <taxon>Pentapetalae</taxon>
        <taxon>rosids</taxon>
        <taxon>fabids</taxon>
        <taxon>Malpighiales</taxon>
        <taxon>Salicaceae</taxon>
        <taxon>Flacourtieae</taxon>
        <taxon>Dovyalis</taxon>
    </lineage>
</organism>
<dbReference type="PANTHER" id="PTHR32444:SF246">
    <property type="entry name" value="S-LOCUS-SPECIFIC GLYCOPROTEIN S13-LIKE"/>
    <property type="match status" value="1"/>
</dbReference>
<comment type="caution">
    <text evidence="5">The sequence shown here is derived from an EMBL/GenBank/DDBJ whole genome shotgun (WGS) entry which is preliminary data.</text>
</comment>
<keyword evidence="3" id="KW-1133">Transmembrane helix</keyword>
<feature type="transmembrane region" description="Helical" evidence="3">
    <location>
        <begin position="257"/>
        <end position="278"/>
    </location>
</feature>
<accession>A0AAV1QVW5</accession>
<evidence type="ECO:0000256" key="3">
    <source>
        <dbReference type="SAM" id="Phobius"/>
    </source>
</evidence>
<feature type="domain" description="Apple" evidence="4">
    <location>
        <begin position="156"/>
        <end position="239"/>
    </location>
</feature>
<dbReference type="EMBL" id="CAWUPB010000815">
    <property type="protein sequence ID" value="CAK7324950.1"/>
    <property type="molecule type" value="Genomic_DNA"/>
</dbReference>
<evidence type="ECO:0000313" key="5">
    <source>
        <dbReference type="EMBL" id="CAK7324950.1"/>
    </source>
</evidence>
<keyword evidence="3" id="KW-0812">Transmembrane</keyword>
<sequence>MFSFGMDTTGPLQICIWKDHHLYARSDVASNSMSLTKLSKLWSFACSLTLSLEGDDIYFTYSASENSAILRVTLDPDGRIELLRWLDKNNKWLSVWQWPLNCCEFYGRCSPFSSCDPKGSQDHCKCLTGFQPKVQQEWDRRNRTSGTCLRQRALRCDKDDGFSKFVNIKLPDHSYLLGNMSANDCESRCLRNCSCTAYAYFNASEGTSGRCLNWYGDLMDLVQVTAGPDLHVRIHDRQLVGNVKSRDKFTHKNKRSIIIAVAAVSVGLLGILCGYIIWRRCFQKEGIFRKLSQHTHTPYKEDAC</sequence>
<dbReference type="Pfam" id="PF00954">
    <property type="entry name" value="S_locus_glycop"/>
    <property type="match status" value="1"/>
</dbReference>
<dbReference type="InterPro" id="IPR003609">
    <property type="entry name" value="Pan_app"/>
</dbReference>